<dbReference type="GO" id="GO:0005737">
    <property type="term" value="C:cytoplasm"/>
    <property type="evidence" value="ECO:0007669"/>
    <property type="project" value="UniProtKB-SubCell"/>
</dbReference>
<protein>
    <recommendedName>
        <fullName evidence="5">Stress-induced-phosphoprotein 1</fullName>
    </recommendedName>
</protein>
<dbReference type="Proteomes" id="UP001165289">
    <property type="component" value="Unassembled WGS sequence"/>
</dbReference>
<reference evidence="8 9" key="1">
    <citation type="journal article" date="2023" name="BMC Biol.">
        <title>The compact genome of the sponge Oopsacas minuta (Hexactinellida) is lacking key metazoan core genes.</title>
        <authorList>
            <person name="Santini S."/>
            <person name="Schenkelaars Q."/>
            <person name="Jourda C."/>
            <person name="Duchesne M."/>
            <person name="Belahbib H."/>
            <person name="Rocher C."/>
            <person name="Selva M."/>
            <person name="Riesgo A."/>
            <person name="Vervoort M."/>
            <person name="Leys S.P."/>
            <person name="Kodjabachian L."/>
            <person name="Le Bivic A."/>
            <person name="Borchiellini C."/>
            <person name="Claverie J.M."/>
            <person name="Renard E."/>
        </authorList>
    </citation>
    <scope>NUCLEOTIDE SEQUENCE [LARGE SCALE GENOMIC DNA]</scope>
    <source>
        <strain evidence="8">SPO-2</strain>
    </source>
</reference>
<comment type="subcellular location">
    <subcellularLocation>
        <location evidence="1">Cytoplasm</location>
    </subcellularLocation>
</comment>
<keyword evidence="9" id="KW-1185">Reference proteome</keyword>
<dbReference type="Pfam" id="PF17830">
    <property type="entry name" value="STI1-HOP_DP"/>
    <property type="match status" value="1"/>
</dbReference>
<evidence type="ECO:0000256" key="3">
    <source>
        <dbReference type="ARBA" id="ARBA00022737"/>
    </source>
</evidence>
<evidence type="ECO:0000256" key="6">
    <source>
        <dbReference type="PROSITE-ProRule" id="PRU00339"/>
    </source>
</evidence>
<dbReference type="InterPro" id="IPR006636">
    <property type="entry name" value="STI1_HS-bd"/>
</dbReference>
<feature type="domain" description="STI1" evidence="7">
    <location>
        <begin position="274"/>
        <end position="313"/>
    </location>
</feature>
<dbReference type="FunFam" id="1.25.40.10:FF:000010">
    <property type="entry name" value="Stress-induced phosphoprotein 1"/>
    <property type="match status" value="1"/>
</dbReference>
<dbReference type="InterPro" id="IPR011990">
    <property type="entry name" value="TPR-like_helical_dom_sf"/>
</dbReference>
<dbReference type="Pfam" id="PF13424">
    <property type="entry name" value="TPR_12"/>
    <property type="match status" value="1"/>
</dbReference>
<sequence length="325" mass="36944">MAEANPGNRKASDIEKEKGNKAYTKRDFDVAIAHYDQAYELDRTNITVLCNKAAVFLEQEKIDECIALCNEAIEKGRDVRVDFKVIARAYQRLGNAYEKKEDFENALKFLDKSITEFRNPDVIKRKQMVQTKAKELERVAYINPEIAAEEKASGNKLFMEGKYPEALKKYSEAIKRNPEDAKIYSNRAACYTKLAEFGLALTDCNTCIKLDPTFVKGYIRKGGCHLAMKQYGNAREAYERALEIDPNSKDANTGLNNILTQETPEERRKNAMKDPEVQKILSDPAMQMILQQMQTNPESLRDHLQNPEIAGKISKLMESGVLGIR</sequence>
<dbReference type="SUPFAM" id="SSF48452">
    <property type="entry name" value="TPR-like"/>
    <property type="match status" value="2"/>
</dbReference>
<evidence type="ECO:0000256" key="2">
    <source>
        <dbReference type="ARBA" id="ARBA00022490"/>
    </source>
</evidence>
<comment type="caution">
    <text evidence="8">The sequence shown here is derived from an EMBL/GenBank/DDBJ whole genome shotgun (WGS) entry which is preliminary data.</text>
</comment>
<evidence type="ECO:0000256" key="5">
    <source>
        <dbReference type="ARBA" id="ARBA00026193"/>
    </source>
</evidence>
<dbReference type="GO" id="GO:0051879">
    <property type="term" value="F:Hsp90 protein binding"/>
    <property type="evidence" value="ECO:0007669"/>
    <property type="project" value="TreeGrafter"/>
</dbReference>
<name>A0AAV7JZG5_9METZ</name>
<gene>
    <name evidence="8" type="ORF">LOD99_681</name>
</gene>
<dbReference type="FunFam" id="1.10.260.100:FF:000002">
    <property type="entry name" value="Stress-induced-phosphoprotein 1 (Hsp70/Hsp90-organizing)"/>
    <property type="match status" value="1"/>
</dbReference>
<dbReference type="SMART" id="SM00727">
    <property type="entry name" value="STI1"/>
    <property type="match status" value="1"/>
</dbReference>
<evidence type="ECO:0000313" key="9">
    <source>
        <dbReference type="Proteomes" id="UP001165289"/>
    </source>
</evidence>
<keyword evidence="2" id="KW-0963">Cytoplasm</keyword>
<dbReference type="FunFam" id="1.25.40.10:FF:000027">
    <property type="entry name" value="stress-induced-phosphoprotein 1 isoform X1"/>
    <property type="match status" value="1"/>
</dbReference>
<evidence type="ECO:0000313" key="8">
    <source>
        <dbReference type="EMBL" id="KAI6654282.1"/>
    </source>
</evidence>
<keyword evidence="3" id="KW-0677">Repeat</keyword>
<keyword evidence="4 6" id="KW-0802">TPR repeat</keyword>
<dbReference type="InterPro" id="IPR019734">
    <property type="entry name" value="TPR_rpt"/>
</dbReference>
<organism evidence="8 9">
    <name type="scientific">Oopsacas minuta</name>
    <dbReference type="NCBI Taxonomy" id="111878"/>
    <lineage>
        <taxon>Eukaryota</taxon>
        <taxon>Metazoa</taxon>
        <taxon>Porifera</taxon>
        <taxon>Hexactinellida</taxon>
        <taxon>Hexasterophora</taxon>
        <taxon>Lyssacinosida</taxon>
        <taxon>Leucopsacidae</taxon>
        <taxon>Oopsacas</taxon>
    </lineage>
</organism>
<dbReference type="Pfam" id="PF13414">
    <property type="entry name" value="TPR_11"/>
    <property type="match status" value="1"/>
</dbReference>
<evidence type="ECO:0000256" key="4">
    <source>
        <dbReference type="ARBA" id="ARBA00022803"/>
    </source>
</evidence>
<evidence type="ECO:0000259" key="7">
    <source>
        <dbReference type="SMART" id="SM00727"/>
    </source>
</evidence>
<dbReference type="Pfam" id="PF00515">
    <property type="entry name" value="TPR_1"/>
    <property type="match status" value="1"/>
</dbReference>
<evidence type="ECO:0000256" key="1">
    <source>
        <dbReference type="ARBA" id="ARBA00004496"/>
    </source>
</evidence>
<dbReference type="AlphaFoldDB" id="A0AAV7JZG5"/>
<proteinExistence type="predicted"/>
<dbReference type="SMART" id="SM00028">
    <property type="entry name" value="TPR"/>
    <property type="match status" value="6"/>
</dbReference>
<dbReference type="PANTHER" id="PTHR22904">
    <property type="entry name" value="TPR REPEAT CONTAINING PROTEIN"/>
    <property type="match status" value="1"/>
</dbReference>
<dbReference type="EMBL" id="JAKMXF010000222">
    <property type="protein sequence ID" value="KAI6654282.1"/>
    <property type="molecule type" value="Genomic_DNA"/>
</dbReference>
<dbReference type="Gene3D" id="1.25.40.10">
    <property type="entry name" value="Tetratricopeptide repeat domain"/>
    <property type="match status" value="2"/>
</dbReference>
<feature type="repeat" description="TPR" evidence="6">
    <location>
        <begin position="147"/>
        <end position="180"/>
    </location>
</feature>
<accession>A0AAV7JZG5</accession>
<dbReference type="PROSITE" id="PS50005">
    <property type="entry name" value="TPR"/>
    <property type="match status" value="3"/>
</dbReference>
<dbReference type="InterPro" id="IPR041243">
    <property type="entry name" value="STI1/HOP_DP"/>
</dbReference>
<feature type="repeat" description="TPR" evidence="6">
    <location>
        <begin position="87"/>
        <end position="120"/>
    </location>
</feature>
<dbReference type="Gene3D" id="1.10.260.100">
    <property type="match status" value="1"/>
</dbReference>
<feature type="repeat" description="TPR" evidence="6">
    <location>
        <begin position="215"/>
        <end position="248"/>
    </location>
</feature>
<dbReference type="PANTHER" id="PTHR22904:SF523">
    <property type="entry name" value="STRESS-INDUCED-PHOSPHOPROTEIN 1"/>
    <property type="match status" value="1"/>
</dbReference>